<dbReference type="SUPFAM" id="SSF52467">
    <property type="entry name" value="DHS-like NAD/FAD-binding domain"/>
    <property type="match status" value="1"/>
</dbReference>
<evidence type="ECO:0000313" key="4">
    <source>
        <dbReference type="EMBL" id="GAA4465647.1"/>
    </source>
</evidence>
<proteinExistence type="inferred from homology"/>
<dbReference type="PIRSF" id="PIRSF000089">
    <property type="entry name" value="Electra_flavoP_a"/>
    <property type="match status" value="1"/>
</dbReference>
<keyword evidence="2" id="KW-0813">Transport</keyword>
<dbReference type="Pfam" id="PF01012">
    <property type="entry name" value="ETF"/>
    <property type="match status" value="1"/>
</dbReference>
<protein>
    <submittedName>
        <fullName evidence="4">Electron transfer flavoprotein subunit alpha/FixB family protein</fullName>
    </submittedName>
</protein>
<dbReference type="SUPFAM" id="SSF52402">
    <property type="entry name" value="Adenine nucleotide alpha hydrolases-like"/>
    <property type="match status" value="1"/>
</dbReference>
<accession>A0ABP8NHZ2</accession>
<dbReference type="InterPro" id="IPR014729">
    <property type="entry name" value="Rossmann-like_a/b/a_fold"/>
</dbReference>
<dbReference type="Pfam" id="PF00766">
    <property type="entry name" value="ETF_alpha"/>
    <property type="match status" value="1"/>
</dbReference>
<dbReference type="EMBL" id="BAABFA010000010">
    <property type="protein sequence ID" value="GAA4465647.1"/>
    <property type="molecule type" value="Genomic_DNA"/>
</dbReference>
<evidence type="ECO:0000259" key="3">
    <source>
        <dbReference type="SMART" id="SM00893"/>
    </source>
</evidence>
<keyword evidence="5" id="KW-1185">Reference proteome</keyword>
<organism evidence="4 5">
    <name type="scientific">Nemorincola caseinilytica</name>
    <dbReference type="NCBI Taxonomy" id="2054315"/>
    <lineage>
        <taxon>Bacteria</taxon>
        <taxon>Pseudomonadati</taxon>
        <taxon>Bacteroidota</taxon>
        <taxon>Chitinophagia</taxon>
        <taxon>Chitinophagales</taxon>
        <taxon>Chitinophagaceae</taxon>
        <taxon>Nemorincola</taxon>
    </lineage>
</organism>
<dbReference type="Proteomes" id="UP001500067">
    <property type="component" value="Unassembled WGS sequence"/>
</dbReference>
<dbReference type="Gene3D" id="3.40.50.620">
    <property type="entry name" value="HUPs"/>
    <property type="match status" value="1"/>
</dbReference>
<feature type="domain" description="Electron transfer flavoprotein alpha/beta-subunit N-terminal" evidence="3">
    <location>
        <begin position="3"/>
        <end position="187"/>
    </location>
</feature>
<gene>
    <name evidence="4" type="ORF">GCM10023093_18210</name>
</gene>
<dbReference type="InterPro" id="IPR014730">
    <property type="entry name" value="ETF_a/b_N"/>
</dbReference>
<dbReference type="SMART" id="SM00893">
    <property type="entry name" value="ETF"/>
    <property type="match status" value="1"/>
</dbReference>
<dbReference type="PANTHER" id="PTHR43153:SF1">
    <property type="entry name" value="ELECTRON TRANSFER FLAVOPROTEIN SUBUNIT ALPHA, MITOCHONDRIAL"/>
    <property type="match status" value="1"/>
</dbReference>
<evidence type="ECO:0000313" key="5">
    <source>
        <dbReference type="Proteomes" id="UP001500067"/>
    </source>
</evidence>
<name>A0ABP8NHZ2_9BACT</name>
<comment type="similarity">
    <text evidence="1">Belongs to the ETF alpha-subunit/FixB family.</text>
</comment>
<evidence type="ECO:0000256" key="1">
    <source>
        <dbReference type="ARBA" id="ARBA00005817"/>
    </source>
</evidence>
<sequence length="325" mass="33669">MSVIVLAEHAQGAFKKKSQEAVQYASRIAAAMGTTVTAVAAGNISADELRTLGAYGAQKVLHVADARLDDLNSRAYSRMLVTAAQQEGAKVIICLHDTTGKAVAPRVAARLKAGMVGGAVADPVMSNGFTVKKSVFSGKAFANVSITSDVKVITLMPNTFGVKKGEGDATVESLSVAFDAADFGVAVKEVSKASGSVPLSEAELVVSGGRGLKGPENWGLIENLAAELGAATACSRPVADSHWRPHHEHVGQTGGTIRPNLYIAAGISGAIQHLAGVNGSKTIVVINKDPEAPFFKAADYGVLGDVFEVLPRLTDAVKKWKAAHS</sequence>
<dbReference type="RefSeq" id="WP_345081915.1">
    <property type="nucleotide sequence ID" value="NZ_BAABFA010000010.1"/>
</dbReference>
<dbReference type="Gene3D" id="3.40.50.1220">
    <property type="entry name" value="TPP-binding domain"/>
    <property type="match status" value="1"/>
</dbReference>
<dbReference type="InterPro" id="IPR029035">
    <property type="entry name" value="DHS-like_NAD/FAD-binding_dom"/>
</dbReference>
<keyword evidence="2" id="KW-0249">Electron transport</keyword>
<dbReference type="PANTHER" id="PTHR43153">
    <property type="entry name" value="ELECTRON TRANSFER FLAVOPROTEIN ALPHA"/>
    <property type="match status" value="1"/>
</dbReference>
<comment type="caution">
    <text evidence="4">The sequence shown here is derived from an EMBL/GenBank/DDBJ whole genome shotgun (WGS) entry which is preliminary data.</text>
</comment>
<evidence type="ECO:0000256" key="2">
    <source>
        <dbReference type="ARBA" id="ARBA00022982"/>
    </source>
</evidence>
<dbReference type="InterPro" id="IPR014731">
    <property type="entry name" value="ETF_asu_C"/>
</dbReference>
<dbReference type="InterPro" id="IPR001308">
    <property type="entry name" value="ETF_a/FixB"/>
</dbReference>
<reference evidence="5" key="1">
    <citation type="journal article" date="2019" name="Int. J. Syst. Evol. Microbiol.">
        <title>The Global Catalogue of Microorganisms (GCM) 10K type strain sequencing project: providing services to taxonomists for standard genome sequencing and annotation.</title>
        <authorList>
            <consortium name="The Broad Institute Genomics Platform"/>
            <consortium name="The Broad Institute Genome Sequencing Center for Infectious Disease"/>
            <person name="Wu L."/>
            <person name="Ma J."/>
        </authorList>
    </citation>
    <scope>NUCLEOTIDE SEQUENCE [LARGE SCALE GENOMIC DNA]</scope>
    <source>
        <strain evidence="5">JCM 32105</strain>
    </source>
</reference>